<dbReference type="RefSeq" id="WP_091960717.1">
    <property type="nucleotide sequence ID" value="NZ_FOLH01000002.1"/>
</dbReference>
<dbReference type="InterPro" id="IPR004565">
    <property type="entry name" value="OM_lipoprot_LolB"/>
</dbReference>
<dbReference type="STRING" id="1122252.SAMN05660443_1235"/>
<gene>
    <name evidence="13" type="primary">lolB</name>
    <name evidence="15" type="ORF">SAMN05660443_1235</name>
</gene>
<evidence type="ECO:0000256" key="1">
    <source>
        <dbReference type="ARBA" id="ARBA00004459"/>
    </source>
</evidence>
<reference evidence="15 16" key="1">
    <citation type="submission" date="2016-10" db="EMBL/GenBank/DDBJ databases">
        <authorList>
            <person name="de Groot N.N."/>
        </authorList>
    </citation>
    <scope>NUCLEOTIDE SEQUENCE [LARGE SCALE GENOMIC DNA]</scope>
    <source>
        <strain evidence="15 16">DSM 18438</strain>
    </source>
</reference>
<comment type="function">
    <text evidence="13">Plays a critical role in the incorporation of lipoproteins in the outer membrane after they are released by the LolA protein.</text>
</comment>
<evidence type="ECO:0000256" key="5">
    <source>
        <dbReference type="ARBA" id="ARBA00022448"/>
    </source>
</evidence>
<dbReference type="OrthoDB" id="9797618at2"/>
<keyword evidence="9 13" id="KW-0564">Palmitate</keyword>
<dbReference type="EMBL" id="FOLH01000002">
    <property type="protein sequence ID" value="SFC03339.1"/>
    <property type="molecule type" value="Genomic_DNA"/>
</dbReference>
<protein>
    <recommendedName>
        <fullName evidence="4 13">Outer-membrane lipoprotein LolB</fullName>
    </recommendedName>
</protein>
<dbReference type="GO" id="GO:0044874">
    <property type="term" value="P:lipoprotein localization to outer membrane"/>
    <property type="evidence" value="ECO:0007669"/>
    <property type="project" value="UniProtKB-UniRule"/>
</dbReference>
<proteinExistence type="inferred from homology"/>
<keyword evidence="8 13" id="KW-0472">Membrane</keyword>
<keyword evidence="12 13" id="KW-0449">Lipoprotein</keyword>
<evidence type="ECO:0000256" key="12">
    <source>
        <dbReference type="ARBA" id="ARBA00023288"/>
    </source>
</evidence>
<keyword evidence="10 13" id="KW-0143">Chaperone</keyword>
<dbReference type="Proteomes" id="UP000199058">
    <property type="component" value="Unassembled WGS sequence"/>
</dbReference>
<keyword evidence="5 13" id="KW-0813">Transport</keyword>
<evidence type="ECO:0000256" key="2">
    <source>
        <dbReference type="ARBA" id="ARBA00009696"/>
    </source>
</evidence>
<keyword evidence="16" id="KW-1185">Reference proteome</keyword>
<evidence type="ECO:0000256" key="6">
    <source>
        <dbReference type="ARBA" id="ARBA00022729"/>
    </source>
</evidence>
<organism evidence="15 16">
    <name type="scientific">Marinospirillum celere</name>
    <dbReference type="NCBI Taxonomy" id="1122252"/>
    <lineage>
        <taxon>Bacteria</taxon>
        <taxon>Pseudomonadati</taxon>
        <taxon>Pseudomonadota</taxon>
        <taxon>Gammaproteobacteria</taxon>
        <taxon>Oceanospirillales</taxon>
        <taxon>Oceanospirillaceae</taxon>
        <taxon>Marinospirillum</taxon>
    </lineage>
</organism>
<dbReference type="PROSITE" id="PS51257">
    <property type="entry name" value="PROKAR_LIPOPROTEIN"/>
    <property type="match status" value="1"/>
</dbReference>
<evidence type="ECO:0000256" key="8">
    <source>
        <dbReference type="ARBA" id="ARBA00023136"/>
    </source>
</evidence>
<evidence type="ECO:0000313" key="15">
    <source>
        <dbReference type="EMBL" id="SFC03339.1"/>
    </source>
</evidence>
<dbReference type="InterPro" id="IPR029046">
    <property type="entry name" value="LolA/LolB/LppX"/>
</dbReference>
<evidence type="ECO:0000256" key="14">
    <source>
        <dbReference type="SAM" id="SignalP"/>
    </source>
</evidence>
<comment type="subcellular location">
    <subcellularLocation>
        <location evidence="1 13">Cell outer membrane</location>
        <topology evidence="1 13">Lipid-anchor</topology>
    </subcellularLocation>
</comment>
<keyword evidence="11 13" id="KW-0998">Cell outer membrane</keyword>
<dbReference type="CDD" id="cd16326">
    <property type="entry name" value="LolB"/>
    <property type="match status" value="1"/>
</dbReference>
<evidence type="ECO:0000256" key="4">
    <source>
        <dbReference type="ARBA" id="ARBA00016202"/>
    </source>
</evidence>
<dbReference type="SUPFAM" id="SSF89392">
    <property type="entry name" value="Prokaryotic lipoproteins and lipoprotein localization factors"/>
    <property type="match status" value="1"/>
</dbReference>
<dbReference type="HAMAP" id="MF_00233">
    <property type="entry name" value="LolB"/>
    <property type="match status" value="1"/>
</dbReference>
<evidence type="ECO:0000256" key="11">
    <source>
        <dbReference type="ARBA" id="ARBA00023237"/>
    </source>
</evidence>
<evidence type="ECO:0000256" key="10">
    <source>
        <dbReference type="ARBA" id="ARBA00023186"/>
    </source>
</evidence>
<dbReference type="GO" id="GO:0009279">
    <property type="term" value="C:cell outer membrane"/>
    <property type="evidence" value="ECO:0007669"/>
    <property type="project" value="UniProtKB-SubCell"/>
</dbReference>
<sequence length="194" mass="22222">MKPSKFLLLLTLFTSLLVGCASHPLPPVPKPDSVAPNAKLWHWQVQGRLAINDGQERHSANLDWQQQGFEYELMIFGPLGQGRARLEGQPFRVRLTTSDGKTLEASSPEQLIREGLGWDLPLSNLIYWVRGLPAPGEHLYLDTQLLRQGHWEVEWRRFTEVEGYQLPSLIIARQGNFELRLAVNTWTLHRNNQP</sequence>
<dbReference type="NCBIfam" id="TIGR00548">
    <property type="entry name" value="lolB"/>
    <property type="match status" value="1"/>
</dbReference>
<evidence type="ECO:0000313" key="16">
    <source>
        <dbReference type="Proteomes" id="UP000199058"/>
    </source>
</evidence>
<evidence type="ECO:0000256" key="9">
    <source>
        <dbReference type="ARBA" id="ARBA00023139"/>
    </source>
</evidence>
<name>A0A1I1FUW8_9GAMM</name>
<evidence type="ECO:0000256" key="3">
    <source>
        <dbReference type="ARBA" id="ARBA00011245"/>
    </source>
</evidence>
<keyword evidence="6 13" id="KW-0732">Signal</keyword>
<keyword evidence="7 13" id="KW-0653">Protein transport</keyword>
<comment type="subunit">
    <text evidence="3 13">Monomer.</text>
</comment>
<feature type="chain" id="PRO_5011789958" description="Outer-membrane lipoprotein LolB" evidence="14">
    <location>
        <begin position="21"/>
        <end position="194"/>
    </location>
</feature>
<dbReference type="GO" id="GO:0015031">
    <property type="term" value="P:protein transport"/>
    <property type="evidence" value="ECO:0007669"/>
    <property type="project" value="UniProtKB-KW"/>
</dbReference>
<dbReference type="Pfam" id="PF03550">
    <property type="entry name" value="LolB"/>
    <property type="match status" value="1"/>
</dbReference>
<dbReference type="AlphaFoldDB" id="A0A1I1FUW8"/>
<accession>A0A1I1FUW8</accession>
<evidence type="ECO:0000256" key="13">
    <source>
        <dbReference type="HAMAP-Rule" id="MF_00233"/>
    </source>
</evidence>
<evidence type="ECO:0000256" key="7">
    <source>
        <dbReference type="ARBA" id="ARBA00022927"/>
    </source>
</evidence>
<comment type="similarity">
    <text evidence="2 13">Belongs to the LolB family.</text>
</comment>
<feature type="signal peptide" evidence="14">
    <location>
        <begin position="1"/>
        <end position="20"/>
    </location>
</feature>
<dbReference type="Gene3D" id="2.50.20.10">
    <property type="entry name" value="Lipoprotein localisation LolA/LolB/LppX"/>
    <property type="match status" value="1"/>
</dbReference>